<dbReference type="InterPro" id="IPR016064">
    <property type="entry name" value="NAD/diacylglycerol_kinase_sf"/>
</dbReference>
<comment type="cofactor">
    <cofactor evidence="1">
        <name>Mg(2+)</name>
        <dbReference type="ChEBI" id="CHEBI:18420"/>
    </cofactor>
</comment>
<keyword evidence="9" id="KW-0594">Phospholipid biosynthesis</keyword>
<evidence type="ECO:0000256" key="8">
    <source>
        <dbReference type="ARBA" id="ARBA00023098"/>
    </source>
</evidence>
<evidence type="ECO:0000256" key="2">
    <source>
        <dbReference type="ARBA" id="ARBA00005983"/>
    </source>
</evidence>
<reference evidence="12 13" key="1">
    <citation type="submission" date="2016-06" db="EMBL/GenBank/DDBJ databases">
        <title>Domibacillus iocasae genome sequencing.</title>
        <authorList>
            <person name="Verma A."/>
            <person name="Pal Y."/>
            <person name="Ojha A.K."/>
            <person name="Krishnamurthi S."/>
        </authorList>
    </citation>
    <scope>NUCLEOTIDE SEQUENCE [LARGE SCALE GENOMIC DNA]</scope>
    <source>
        <strain evidence="12 13">DSM 29979</strain>
    </source>
</reference>
<dbReference type="PROSITE" id="PS50146">
    <property type="entry name" value="DAGK"/>
    <property type="match status" value="1"/>
</dbReference>
<comment type="caution">
    <text evidence="12">The sequence shown here is derived from an EMBL/GenBank/DDBJ whole genome shotgun (WGS) entry which is preliminary data.</text>
</comment>
<dbReference type="GO" id="GO:0005886">
    <property type="term" value="C:plasma membrane"/>
    <property type="evidence" value="ECO:0007669"/>
    <property type="project" value="TreeGrafter"/>
</dbReference>
<evidence type="ECO:0000256" key="9">
    <source>
        <dbReference type="ARBA" id="ARBA00023209"/>
    </source>
</evidence>
<dbReference type="STRING" id="1714016.BA724_15345"/>
<sequence>MHFSKGLLLYNEQAGKGKVPINEQIVPVLKEAVEHVEEEIISAPGEGEKICFERGSDYDIIILYGGDGTIHECVNGIARLENRPVVAVLPGGTCNDFSRAIGVPEEMDGACRLLKTGVVRHVDLGLMNDRYFVNFWGIGMITDTSENIDENKKTMIGKMSYYLSALETIRNPSFFHYMIEADGVKLEGDAVMAVALNGNYIGTINLPFEANHEDGYLDLIIVKESGFPLIKEVIQTEKIRATGEHAANLEHHRVRSFTIATDSPMRIDMDGEVYAVTPSTCSVKKGHIRFVSSI</sequence>
<dbReference type="PANTHER" id="PTHR12358">
    <property type="entry name" value="SPHINGOSINE KINASE"/>
    <property type="match status" value="1"/>
</dbReference>
<dbReference type="GO" id="GO:0008654">
    <property type="term" value="P:phospholipid biosynthetic process"/>
    <property type="evidence" value="ECO:0007669"/>
    <property type="project" value="UniProtKB-KW"/>
</dbReference>
<dbReference type="InterPro" id="IPR001206">
    <property type="entry name" value="Diacylglycerol_kinase_cat_dom"/>
</dbReference>
<dbReference type="SMART" id="SM00046">
    <property type="entry name" value="DAGKc"/>
    <property type="match status" value="1"/>
</dbReference>
<dbReference type="SUPFAM" id="SSF111331">
    <property type="entry name" value="NAD kinase/diacylglycerol kinase-like"/>
    <property type="match status" value="1"/>
</dbReference>
<dbReference type="OrthoDB" id="142078at2"/>
<dbReference type="Pfam" id="PF00781">
    <property type="entry name" value="DAGK_cat"/>
    <property type="match status" value="1"/>
</dbReference>
<dbReference type="GO" id="GO:0005524">
    <property type="term" value="F:ATP binding"/>
    <property type="evidence" value="ECO:0007669"/>
    <property type="project" value="UniProtKB-KW"/>
</dbReference>
<evidence type="ECO:0000259" key="11">
    <source>
        <dbReference type="PROSITE" id="PS50146"/>
    </source>
</evidence>
<dbReference type="InterPro" id="IPR017438">
    <property type="entry name" value="ATP-NAD_kinase_N"/>
</dbReference>
<dbReference type="InterPro" id="IPR005218">
    <property type="entry name" value="Diacylglycerol/lipid_kinase"/>
</dbReference>
<keyword evidence="10" id="KW-1208">Phospholipid metabolism</keyword>
<evidence type="ECO:0000313" key="12">
    <source>
        <dbReference type="EMBL" id="OES46221.1"/>
    </source>
</evidence>
<dbReference type="InterPro" id="IPR045540">
    <property type="entry name" value="YegS/DAGK_C"/>
</dbReference>
<dbReference type="RefSeq" id="WP_069937122.1">
    <property type="nucleotide sequence ID" value="NZ_MAMP01000004.1"/>
</dbReference>
<evidence type="ECO:0000256" key="6">
    <source>
        <dbReference type="ARBA" id="ARBA00022777"/>
    </source>
</evidence>
<evidence type="ECO:0000256" key="10">
    <source>
        <dbReference type="ARBA" id="ARBA00023264"/>
    </source>
</evidence>
<evidence type="ECO:0000256" key="3">
    <source>
        <dbReference type="ARBA" id="ARBA00022516"/>
    </source>
</evidence>
<dbReference type="Proteomes" id="UP000095658">
    <property type="component" value="Unassembled WGS sequence"/>
</dbReference>
<evidence type="ECO:0000256" key="7">
    <source>
        <dbReference type="ARBA" id="ARBA00022840"/>
    </source>
</evidence>
<accession>A0A1E7DT28</accession>
<keyword evidence="6" id="KW-0418">Kinase</keyword>
<proteinExistence type="inferred from homology"/>
<evidence type="ECO:0000313" key="13">
    <source>
        <dbReference type="Proteomes" id="UP000095658"/>
    </source>
</evidence>
<evidence type="ECO:0000256" key="1">
    <source>
        <dbReference type="ARBA" id="ARBA00001946"/>
    </source>
</evidence>
<keyword evidence="13" id="KW-1185">Reference proteome</keyword>
<dbReference type="Gene3D" id="3.40.50.10330">
    <property type="entry name" value="Probable inorganic polyphosphate/atp-NAD kinase, domain 1"/>
    <property type="match status" value="1"/>
</dbReference>
<dbReference type="Gene3D" id="2.60.200.40">
    <property type="match status" value="1"/>
</dbReference>
<keyword evidence="8" id="KW-0443">Lipid metabolism</keyword>
<keyword evidence="3" id="KW-0444">Lipid biosynthesis</keyword>
<evidence type="ECO:0000256" key="4">
    <source>
        <dbReference type="ARBA" id="ARBA00022679"/>
    </source>
</evidence>
<keyword evidence="4" id="KW-0808">Transferase</keyword>
<dbReference type="EMBL" id="MAMP01000004">
    <property type="protein sequence ID" value="OES46221.1"/>
    <property type="molecule type" value="Genomic_DNA"/>
</dbReference>
<organism evidence="12 13">
    <name type="scientific">Domibacillus iocasae</name>
    <dbReference type="NCBI Taxonomy" id="1714016"/>
    <lineage>
        <taxon>Bacteria</taxon>
        <taxon>Bacillati</taxon>
        <taxon>Bacillota</taxon>
        <taxon>Bacilli</taxon>
        <taxon>Bacillales</taxon>
        <taxon>Bacillaceae</taxon>
        <taxon>Domibacillus</taxon>
    </lineage>
</organism>
<dbReference type="NCBIfam" id="TIGR00147">
    <property type="entry name" value="YegS/Rv2252/BmrU family lipid kinase"/>
    <property type="match status" value="1"/>
</dbReference>
<dbReference type="InterPro" id="IPR050187">
    <property type="entry name" value="Lipid_Phosphate_FormReg"/>
</dbReference>
<dbReference type="PANTHER" id="PTHR12358:SF107">
    <property type="entry name" value="LIPID KINASE BMRU-RELATED"/>
    <property type="match status" value="1"/>
</dbReference>
<name>A0A1E7DT28_9BACI</name>
<dbReference type="GO" id="GO:0004143">
    <property type="term" value="F:ATP-dependent diacylglycerol kinase activity"/>
    <property type="evidence" value="ECO:0007669"/>
    <property type="project" value="TreeGrafter"/>
</dbReference>
<protein>
    <recommendedName>
        <fullName evidence="11">DAGKc domain-containing protein</fullName>
    </recommendedName>
</protein>
<dbReference type="AlphaFoldDB" id="A0A1E7DT28"/>
<evidence type="ECO:0000256" key="5">
    <source>
        <dbReference type="ARBA" id="ARBA00022741"/>
    </source>
</evidence>
<dbReference type="Pfam" id="PF19279">
    <property type="entry name" value="YegS_C"/>
    <property type="match status" value="1"/>
</dbReference>
<keyword evidence="5" id="KW-0547">Nucleotide-binding</keyword>
<gene>
    <name evidence="12" type="ORF">BA724_15345</name>
</gene>
<feature type="domain" description="DAGKc" evidence="11">
    <location>
        <begin position="1"/>
        <end position="131"/>
    </location>
</feature>
<comment type="similarity">
    <text evidence="2">Belongs to the diacylglycerol/lipid kinase family.</text>
</comment>
<keyword evidence="7" id="KW-0067">ATP-binding</keyword>